<keyword evidence="1" id="KW-0472">Membrane</keyword>
<evidence type="ECO:0000313" key="3">
    <source>
        <dbReference type="Proteomes" id="UP001500171"/>
    </source>
</evidence>
<dbReference type="InterPro" id="IPR014562">
    <property type="entry name" value="UCP030959_TPR_rpt-cont"/>
</dbReference>
<dbReference type="InterPro" id="IPR011990">
    <property type="entry name" value="TPR-like_helical_dom_sf"/>
</dbReference>
<dbReference type="SUPFAM" id="SSF48452">
    <property type="entry name" value="TPR-like"/>
    <property type="match status" value="1"/>
</dbReference>
<organism evidence="2 3">
    <name type="scientific">Orbus sasakiae</name>
    <dbReference type="NCBI Taxonomy" id="1078475"/>
    <lineage>
        <taxon>Bacteria</taxon>
        <taxon>Pseudomonadati</taxon>
        <taxon>Pseudomonadota</taxon>
        <taxon>Gammaproteobacteria</taxon>
        <taxon>Orbales</taxon>
        <taxon>Orbaceae</taxon>
        <taxon>Orbus</taxon>
    </lineage>
</organism>
<reference evidence="3" key="1">
    <citation type="journal article" date="2019" name="Int. J. Syst. Evol. Microbiol.">
        <title>The Global Catalogue of Microorganisms (GCM) 10K type strain sequencing project: providing services to taxonomists for standard genome sequencing and annotation.</title>
        <authorList>
            <consortium name="The Broad Institute Genomics Platform"/>
            <consortium name="The Broad Institute Genome Sequencing Center for Infectious Disease"/>
            <person name="Wu L."/>
            <person name="Ma J."/>
        </authorList>
    </citation>
    <scope>NUCLEOTIDE SEQUENCE [LARGE SCALE GENOMIC DNA]</scope>
    <source>
        <strain evidence="3">JCM 18050</strain>
    </source>
</reference>
<evidence type="ECO:0000256" key="1">
    <source>
        <dbReference type="SAM" id="Phobius"/>
    </source>
</evidence>
<keyword evidence="1" id="KW-0812">Transmembrane</keyword>
<comment type="caution">
    <text evidence="2">The sequence shown here is derived from an EMBL/GenBank/DDBJ whole genome shotgun (WGS) entry which is preliminary data.</text>
</comment>
<name>A0ABP9N543_9GAMM</name>
<dbReference type="PIRSF" id="PIRSF030959">
    <property type="entry name" value="UCP030959"/>
    <property type="match status" value="1"/>
</dbReference>
<dbReference type="EMBL" id="BAABHY010000001">
    <property type="protein sequence ID" value="GAA5108215.1"/>
    <property type="molecule type" value="Genomic_DNA"/>
</dbReference>
<dbReference type="Proteomes" id="UP001500171">
    <property type="component" value="Unassembled WGS sequence"/>
</dbReference>
<keyword evidence="1" id="KW-1133">Transmembrane helix</keyword>
<sequence length="249" mass="28655">MPFIGIGLSTIIAIFFAIHAVRSGQNSYWLFILFVFPFLGSIVYCLAVFIPSMRTSRAGYQIESTLRKAIDPHKALREAQNTYEISPTIDATVRLAKALVDNGKAKDALPYYQNALTGIYQYAPDILLQYAYALFVCEDYLKARDTLDTLRTHNPSFRSDEGHLLYARILVSLNDKIGANEEFSALIDYYPSLEALSQYLRALVQWGEFDKAKIRLNEYQIRIKHMPRHAKKLNAQWIKEIEQLKQHIR</sequence>
<protein>
    <submittedName>
        <fullName evidence="2">Tetratricopeptide repeat protein</fullName>
    </submittedName>
</protein>
<feature type="transmembrane region" description="Helical" evidence="1">
    <location>
        <begin position="30"/>
        <end position="50"/>
    </location>
</feature>
<evidence type="ECO:0000313" key="2">
    <source>
        <dbReference type="EMBL" id="GAA5108215.1"/>
    </source>
</evidence>
<dbReference type="Gene3D" id="1.25.40.10">
    <property type="entry name" value="Tetratricopeptide repeat domain"/>
    <property type="match status" value="1"/>
</dbReference>
<keyword evidence="3" id="KW-1185">Reference proteome</keyword>
<dbReference type="RefSeq" id="WP_345489495.1">
    <property type="nucleotide sequence ID" value="NZ_BAABHY010000001.1"/>
</dbReference>
<gene>
    <name evidence="2" type="ORF">GCM10023211_10210</name>
</gene>
<accession>A0ABP9N543</accession>
<proteinExistence type="predicted"/>